<dbReference type="SMART" id="SM00342">
    <property type="entry name" value="HTH_ARAC"/>
    <property type="match status" value="1"/>
</dbReference>
<evidence type="ECO:0000259" key="3">
    <source>
        <dbReference type="PROSITE" id="PS01124"/>
    </source>
</evidence>
<dbReference type="InterPro" id="IPR029062">
    <property type="entry name" value="Class_I_gatase-like"/>
</dbReference>
<dbReference type="SUPFAM" id="SSF52317">
    <property type="entry name" value="Class I glutamine amidotransferase-like"/>
    <property type="match status" value="1"/>
</dbReference>
<proteinExistence type="predicted"/>
<dbReference type="GO" id="GO:0003700">
    <property type="term" value="F:DNA-binding transcription factor activity"/>
    <property type="evidence" value="ECO:0007669"/>
    <property type="project" value="InterPro"/>
</dbReference>
<name>A0A0L8J0R3_STRVR</name>
<organism evidence="4 5">
    <name type="scientific">Streptomyces viridochromogenes</name>
    <dbReference type="NCBI Taxonomy" id="1938"/>
    <lineage>
        <taxon>Bacteria</taxon>
        <taxon>Bacillati</taxon>
        <taxon>Actinomycetota</taxon>
        <taxon>Actinomycetes</taxon>
        <taxon>Kitasatosporales</taxon>
        <taxon>Streptomycetaceae</taxon>
        <taxon>Streptomyces</taxon>
    </lineage>
</organism>
<dbReference type="Proteomes" id="UP000037023">
    <property type="component" value="Unassembled WGS sequence"/>
</dbReference>
<dbReference type="PROSITE" id="PS01124">
    <property type="entry name" value="HTH_ARAC_FAMILY_2"/>
    <property type="match status" value="1"/>
</dbReference>
<dbReference type="PANTHER" id="PTHR43130:SF3">
    <property type="entry name" value="HTH-TYPE TRANSCRIPTIONAL REGULATOR RV1931C"/>
    <property type="match status" value="1"/>
</dbReference>
<dbReference type="Pfam" id="PF12833">
    <property type="entry name" value="HTH_18"/>
    <property type="match status" value="1"/>
</dbReference>
<dbReference type="InterPro" id="IPR052158">
    <property type="entry name" value="INH-QAR"/>
</dbReference>
<dbReference type="Gene3D" id="3.40.50.880">
    <property type="match status" value="1"/>
</dbReference>
<sequence>MSRRPHRVVVLAMDGVYPFELGIPNRVFGTLGDLYEVLTCSADGGPVRTNADFSVTVEHGPEVLADADTVVLPPFDLGLLTRELSSGVAGALALLPPRARLVSICTGAFVLAAAGLLDGRPATTHWALADTFRAWYPEIALDADVLFVDDGSVLTSAGAASGVDVCLHLVRKDHGVAVANRVARMCVVPPWRDGGQAQYIEQPVPEATANDTSATRQWALENLHGPITLTELAAHARMSLRTFARRFDEEVGMSPGRWLIQQRVARARHLLESTDLPVDDIAGQVGFGTGTSLRQHLHAAIGVTPLAYRRTFRGGAATATDALSTTS</sequence>
<comment type="caution">
    <text evidence="4">The sequence shown here is derived from an EMBL/GenBank/DDBJ whole genome shotgun (WGS) entry which is preliminary data.</text>
</comment>
<dbReference type="OrthoDB" id="3194870at2"/>
<dbReference type="Gene3D" id="1.10.10.60">
    <property type="entry name" value="Homeodomain-like"/>
    <property type="match status" value="1"/>
</dbReference>
<gene>
    <name evidence="4" type="ORF">ADK34_39960</name>
</gene>
<dbReference type="GO" id="GO:0043565">
    <property type="term" value="F:sequence-specific DNA binding"/>
    <property type="evidence" value="ECO:0007669"/>
    <property type="project" value="InterPro"/>
</dbReference>
<keyword evidence="1" id="KW-0805">Transcription regulation</keyword>
<dbReference type="CDD" id="cd03137">
    <property type="entry name" value="GATase1_AraC_1"/>
    <property type="match status" value="1"/>
</dbReference>
<protein>
    <submittedName>
        <fullName evidence="4">AraC family transcriptional regulator</fullName>
    </submittedName>
</protein>
<keyword evidence="2" id="KW-0804">Transcription</keyword>
<reference evidence="4 5" key="1">
    <citation type="submission" date="2015-06" db="EMBL/GenBank/DDBJ databases">
        <authorList>
            <person name="Hoefler B.C."/>
            <person name="Straight P.D."/>
        </authorList>
    </citation>
    <scope>NUCLEOTIDE SEQUENCE [LARGE SCALE GENOMIC DNA]</scope>
    <source>
        <strain evidence="4 5">NRRL 3427</strain>
    </source>
</reference>
<evidence type="ECO:0000256" key="2">
    <source>
        <dbReference type="ARBA" id="ARBA00023163"/>
    </source>
</evidence>
<feature type="domain" description="HTH araC/xylS-type" evidence="3">
    <location>
        <begin position="213"/>
        <end position="311"/>
    </location>
</feature>
<dbReference type="SUPFAM" id="SSF46689">
    <property type="entry name" value="Homeodomain-like"/>
    <property type="match status" value="2"/>
</dbReference>
<accession>A0A0L8J0R3</accession>
<evidence type="ECO:0000313" key="5">
    <source>
        <dbReference type="Proteomes" id="UP000037023"/>
    </source>
</evidence>
<dbReference type="InterPro" id="IPR018060">
    <property type="entry name" value="HTH_AraC"/>
</dbReference>
<dbReference type="InterPro" id="IPR009057">
    <property type="entry name" value="Homeodomain-like_sf"/>
</dbReference>
<dbReference type="EMBL" id="LGUP01000414">
    <property type="protein sequence ID" value="KOG07392.1"/>
    <property type="molecule type" value="Genomic_DNA"/>
</dbReference>
<dbReference type="PATRIC" id="fig|1938.6.peg.8606"/>
<dbReference type="PANTHER" id="PTHR43130">
    <property type="entry name" value="ARAC-FAMILY TRANSCRIPTIONAL REGULATOR"/>
    <property type="match status" value="1"/>
</dbReference>
<dbReference type="Pfam" id="PF01965">
    <property type="entry name" value="DJ-1_PfpI"/>
    <property type="match status" value="1"/>
</dbReference>
<dbReference type="RefSeq" id="WP_033201606.1">
    <property type="nucleotide sequence ID" value="NZ_LGUP01000414.1"/>
</dbReference>
<dbReference type="InterPro" id="IPR002818">
    <property type="entry name" value="DJ-1/PfpI"/>
</dbReference>
<evidence type="ECO:0000256" key="1">
    <source>
        <dbReference type="ARBA" id="ARBA00023015"/>
    </source>
</evidence>
<evidence type="ECO:0000313" key="4">
    <source>
        <dbReference type="EMBL" id="KOG07392.1"/>
    </source>
</evidence>
<dbReference type="AlphaFoldDB" id="A0A0L8J0R3"/>